<accession>A0A8B9GWC8</accession>
<keyword evidence="5" id="KW-0539">Nucleus</keyword>
<evidence type="ECO:0000256" key="1">
    <source>
        <dbReference type="ARBA" id="ARBA00004123"/>
    </source>
</evidence>
<dbReference type="InterPro" id="IPR052056">
    <property type="entry name" value="Mono-ARTD/PARP"/>
</dbReference>
<dbReference type="Pfam" id="PF01661">
    <property type="entry name" value="Macro"/>
    <property type="match status" value="2"/>
</dbReference>
<feature type="region of interest" description="Disordered" evidence="6">
    <location>
        <begin position="128"/>
        <end position="147"/>
    </location>
</feature>
<organism evidence="8 9">
    <name type="scientific">Astyanax mexicanus</name>
    <name type="common">Blind cave fish</name>
    <name type="synonym">Astyanax fasciatus mexicanus</name>
    <dbReference type="NCBI Taxonomy" id="7994"/>
    <lineage>
        <taxon>Eukaryota</taxon>
        <taxon>Metazoa</taxon>
        <taxon>Chordata</taxon>
        <taxon>Craniata</taxon>
        <taxon>Vertebrata</taxon>
        <taxon>Euteleostomi</taxon>
        <taxon>Actinopterygii</taxon>
        <taxon>Neopterygii</taxon>
        <taxon>Teleostei</taxon>
        <taxon>Ostariophysi</taxon>
        <taxon>Characiformes</taxon>
        <taxon>Characoidei</taxon>
        <taxon>Acestrorhamphidae</taxon>
        <taxon>Acestrorhamphinae</taxon>
        <taxon>Astyanax</taxon>
    </lineage>
</organism>
<feature type="domain" description="Macro" evidence="7">
    <location>
        <begin position="857"/>
        <end position="1042"/>
    </location>
</feature>
<dbReference type="GO" id="GO:0005737">
    <property type="term" value="C:cytoplasm"/>
    <property type="evidence" value="ECO:0007669"/>
    <property type="project" value="TreeGrafter"/>
</dbReference>
<evidence type="ECO:0000256" key="2">
    <source>
        <dbReference type="ARBA" id="ARBA00022676"/>
    </source>
</evidence>
<dbReference type="SMART" id="SM00506">
    <property type="entry name" value="A1pp"/>
    <property type="match status" value="2"/>
</dbReference>
<feature type="domain" description="Macro" evidence="7">
    <location>
        <begin position="1068"/>
        <end position="1242"/>
    </location>
</feature>
<evidence type="ECO:0000313" key="8">
    <source>
        <dbReference type="Ensembl" id="ENSAMXP00005003693.1"/>
    </source>
</evidence>
<dbReference type="PANTHER" id="PTHR14453">
    <property type="entry name" value="PARP/ZINC FINGER CCCH TYPE DOMAIN CONTAINING PROTEIN"/>
    <property type="match status" value="1"/>
</dbReference>
<dbReference type="GO" id="GO:0005634">
    <property type="term" value="C:nucleus"/>
    <property type="evidence" value="ECO:0007669"/>
    <property type="project" value="UniProtKB-SubCell"/>
</dbReference>
<evidence type="ECO:0000256" key="5">
    <source>
        <dbReference type="ARBA" id="ARBA00023242"/>
    </source>
</evidence>
<dbReference type="InterPro" id="IPR057046">
    <property type="entry name" value="PARP14_KH_4"/>
</dbReference>
<dbReference type="PANTHER" id="PTHR14453:SF101">
    <property type="entry name" value="POLY [ADP-RIBOSE] POLYMERASE"/>
    <property type="match status" value="1"/>
</dbReference>
<sequence>METPKRKQSQDEKILELEGLPDDFHRVKSKLELYFKNKRRSGGEILEVQEHPEDQRKARLIYMDEGELNKVLEKRVHQVAFKGRGLVDVTVKRLEDESSALKKMKPPILPKPKLEKLELSKSAQAADVQESVSEIPEEAEESSSKQDLLVSTTDMNDKDTLEIYFEQFTETADLTKHGKNSWILKVASQSDVERILVQKEHDFGLSVEVYKEQSISEFCDPRRFILTGCSGKYKCKYIEMFISSCCQKAEHSWELVDEDRIVVTFKENIDAKTFLTKCTTKKWKDMDLGAAQLELTDSVLVQGDMSRIKEEFLTLYFSNNKRSGGGDIKSVTWVNKLKSVVISFEDCRVAQHVVERTHHISDTDLSAMLFYPSLQKALRGKSPDLSEITTKFSFLVCKEVLGFIETNEKHKNEFQDQLKKVHANLVFDKTPSTQEIKLEMDVDMESLAVLHLGPAWEGTARRQADAFLMKYSTAELAAEVELWKRIKEDCHQLISSDVDISFEETKGKIVLVGLKEVVSTLSTKVQNLLKEAATELEVEMNTVDRVIQLNSKEVFELVAERVHSKISSEVFSTDESSLTFRLKGLKDVVSADEKVINLVKHSIVLHDLRFSPHLLQFLKSLDLKKFEQDHFASSHIAAYFQRDGDHLGILVETENITKAEDKLKELLKEEVIHVTSDLTAVKTSENWLNFLKTLEAEVKFSHNAHRVTITPSEKEIVICGFAPVVADLSHKVRDYLENKTPETAEIQLKSLRELEFVDSCVNLSEVPEIRDLGVTVLACRTDVTPCLKVTAAKENIQDAKSVVMKHVSSIAVETLAYSKAGESKVIHKHEANVKAKAKEWNCQAYLSIEKASSTTPTKSYTHKISNCLSLTIADGDLLKHTAEAYVCPMNSKLIFDNPVAQKFLQVAGPQIQAICSKVQKEKQSLLAGDTVISETGLLNAKTLIYAVLPQSDQSLSTCYMESAIHDSLQKAETSKSASVAMPVIGCGPFGFSVKDSCMAIRKAILKFSSCHQHSPSSIKDILVVDSNPDVVEEFNNLISQLGFPNVSASTSFAKTTSMSPLKPVKPKPGSDTEVTVHGVLVSLKKGDITKETVDVIVNSNNSALDLNTGVSGAILAAAGQSVVDECKKHGPQKADGVVLTGGGNLSCKHIAQMVGPNNAADITLSIEKVLKLCEGQTAATVAIPAIGTGRGGIGTKDSIKAIITGLENHMAQVQTSCLNEITVVAFEQKVYDSYCDYFKERNKKPSLIVAQTAHTKMPDNQGLFIKI</sequence>
<proteinExistence type="predicted"/>
<keyword evidence="2" id="KW-0328">Glycosyltransferase</keyword>
<dbReference type="Pfam" id="PF23085">
    <property type="entry name" value="RRM_PARP14_3"/>
    <property type="match status" value="1"/>
</dbReference>
<dbReference type="InterPro" id="IPR002589">
    <property type="entry name" value="Macro_dom"/>
</dbReference>
<dbReference type="PROSITE" id="PS51154">
    <property type="entry name" value="MACRO"/>
    <property type="match status" value="2"/>
</dbReference>
<dbReference type="InterPro" id="IPR057043">
    <property type="entry name" value="PARP14_KH_2"/>
</dbReference>
<dbReference type="Proteomes" id="UP000694621">
    <property type="component" value="Unplaced"/>
</dbReference>
<name>A0A8B9GWC8_ASTMX</name>
<dbReference type="InterPro" id="IPR043472">
    <property type="entry name" value="Macro_dom-like"/>
</dbReference>
<keyword evidence="4" id="KW-0520">NAD</keyword>
<dbReference type="Ensembl" id="ENSAMXT00005004220.1">
    <property type="protein sequence ID" value="ENSAMXP00005003693.1"/>
    <property type="gene ID" value="ENSAMXG00005002324.1"/>
</dbReference>
<dbReference type="GO" id="GO:0010629">
    <property type="term" value="P:negative regulation of gene expression"/>
    <property type="evidence" value="ECO:0007669"/>
    <property type="project" value="TreeGrafter"/>
</dbReference>
<evidence type="ECO:0000259" key="7">
    <source>
        <dbReference type="PROSITE" id="PS51154"/>
    </source>
</evidence>
<dbReference type="AlphaFoldDB" id="A0A8B9GWC8"/>
<dbReference type="Pfam" id="PF23222">
    <property type="entry name" value="RRM_PARP14_1"/>
    <property type="match status" value="1"/>
</dbReference>
<dbReference type="Gene3D" id="3.40.220.10">
    <property type="entry name" value="Leucine Aminopeptidase, subunit E, domain 1"/>
    <property type="match status" value="2"/>
</dbReference>
<evidence type="ECO:0000256" key="4">
    <source>
        <dbReference type="ARBA" id="ARBA00023027"/>
    </source>
</evidence>
<dbReference type="GO" id="GO:0003714">
    <property type="term" value="F:transcription corepressor activity"/>
    <property type="evidence" value="ECO:0007669"/>
    <property type="project" value="TreeGrafter"/>
</dbReference>
<comment type="subcellular location">
    <subcellularLocation>
        <location evidence="1">Nucleus</location>
    </subcellularLocation>
</comment>
<protein>
    <recommendedName>
        <fullName evidence="7">Macro domain-containing protein</fullName>
    </recommendedName>
</protein>
<dbReference type="GO" id="GO:0016757">
    <property type="term" value="F:glycosyltransferase activity"/>
    <property type="evidence" value="ECO:0007669"/>
    <property type="project" value="UniProtKB-KW"/>
</dbReference>
<dbReference type="InterPro" id="IPR012677">
    <property type="entry name" value="Nucleotide-bd_a/b_plait_sf"/>
</dbReference>
<dbReference type="Pfam" id="PF23251">
    <property type="entry name" value="KH_PARP14_4"/>
    <property type="match status" value="1"/>
</dbReference>
<reference evidence="8" key="1">
    <citation type="submission" date="2025-08" db="UniProtKB">
        <authorList>
            <consortium name="Ensembl"/>
        </authorList>
    </citation>
    <scope>IDENTIFICATION</scope>
</reference>
<evidence type="ECO:0000256" key="6">
    <source>
        <dbReference type="SAM" id="MobiDB-lite"/>
    </source>
</evidence>
<dbReference type="Gene3D" id="3.30.70.330">
    <property type="match status" value="2"/>
</dbReference>
<dbReference type="SUPFAM" id="SSF52949">
    <property type="entry name" value="Macro domain-like"/>
    <property type="match status" value="2"/>
</dbReference>
<evidence type="ECO:0000313" key="9">
    <source>
        <dbReference type="Proteomes" id="UP000694621"/>
    </source>
</evidence>
<dbReference type="Pfam" id="PF23248">
    <property type="entry name" value="KH_PARP14_2"/>
    <property type="match status" value="1"/>
</dbReference>
<keyword evidence="3" id="KW-0808">Transferase</keyword>
<evidence type="ECO:0000256" key="3">
    <source>
        <dbReference type="ARBA" id="ARBA00022679"/>
    </source>
</evidence>
<dbReference type="InterPro" id="IPR057051">
    <property type="entry name" value="PARP14_RPM_1"/>
</dbReference>